<dbReference type="Proteomes" id="UP001178275">
    <property type="component" value="Unassembled WGS sequence"/>
</dbReference>
<evidence type="ECO:0000313" key="2">
    <source>
        <dbReference type="Proteomes" id="UP001178275"/>
    </source>
</evidence>
<reference evidence="1" key="1">
    <citation type="submission" date="2023-07" db="EMBL/GenBank/DDBJ databases">
        <title>Murine gut Bacillus species.</title>
        <authorList>
            <person name="Gutman E."/>
            <person name="Hashuel R."/>
            <person name="Litvak Y."/>
        </authorList>
    </citation>
    <scope>NUCLEOTIDE SEQUENCE</scope>
    <source>
        <strain evidence="1">RU293</strain>
    </source>
</reference>
<accession>A0AA90SZG6</accession>
<dbReference type="AlphaFoldDB" id="A0AA90SZG6"/>
<gene>
    <name evidence="1" type="ORF">Q8G36_01850</name>
</gene>
<comment type="caution">
    <text evidence="1">The sequence shown here is derived from an EMBL/GenBank/DDBJ whole genome shotgun (WGS) entry which is preliminary data.</text>
</comment>
<organism evidence="1 2">
    <name type="scientific">Peribacillus frigoritolerans</name>
    <dbReference type="NCBI Taxonomy" id="450367"/>
    <lineage>
        <taxon>Bacteria</taxon>
        <taxon>Bacillati</taxon>
        <taxon>Bacillota</taxon>
        <taxon>Bacilli</taxon>
        <taxon>Bacillales</taxon>
        <taxon>Bacillaceae</taxon>
        <taxon>Peribacillus</taxon>
    </lineage>
</organism>
<name>A0AA90SZG6_9BACI</name>
<protein>
    <submittedName>
        <fullName evidence="1">Uncharacterized protein</fullName>
    </submittedName>
</protein>
<sequence length="141" mass="15454">MGFWKDTMKRKISLDILAGGNDLNLTGKEIPAGIRSAVMMESDQRGEVVINIPFLSKDKWRIDGIEWEESARRSGGKAAGGSILGAALIGPIGTIAGAVVGGRRRDNSKAYVYLMNPKTNEEIVLHIRCTKKQYKEISAFM</sequence>
<dbReference type="RefSeq" id="WP_305158693.1">
    <property type="nucleotide sequence ID" value="NZ_JAUUTW010000001.1"/>
</dbReference>
<evidence type="ECO:0000313" key="1">
    <source>
        <dbReference type="EMBL" id="MDP1449804.1"/>
    </source>
</evidence>
<dbReference type="EMBL" id="JAUUTW010000001">
    <property type="protein sequence ID" value="MDP1449804.1"/>
    <property type="molecule type" value="Genomic_DNA"/>
</dbReference>
<proteinExistence type="predicted"/>